<reference evidence="2" key="1">
    <citation type="submission" date="2016-10" db="EMBL/GenBank/DDBJ databases">
        <authorList>
            <person name="Varghese N."/>
            <person name="Submissions S."/>
        </authorList>
    </citation>
    <scope>NUCLEOTIDE SEQUENCE [LARGE SCALE GENOMIC DNA]</scope>
    <source>
        <strain evidence="2">IBRC-M 10760</strain>
    </source>
</reference>
<keyword evidence="2" id="KW-1185">Reference proteome</keyword>
<dbReference type="PANTHER" id="PTHR40393:SF1">
    <property type="entry name" value="LYSINE BIOSYNTHESIS PROTEIN-RELATED"/>
    <property type="match status" value="1"/>
</dbReference>
<gene>
    <name evidence="1" type="ORF">SAMN05216218_1204</name>
</gene>
<dbReference type="InterPro" id="IPR005906">
    <property type="entry name" value="LysW"/>
</dbReference>
<dbReference type="STRING" id="660518.SAMN05216218_1204"/>
<protein>
    <submittedName>
        <fullName evidence="1">Alpha-aminoadipate carrier protein LysW</fullName>
    </submittedName>
</protein>
<dbReference type="Pfam" id="PF21344">
    <property type="entry name" value="Zn_ribbon_LysW"/>
    <property type="match status" value="1"/>
</dbReference>
<proteinExistence type="predicted"/>
<accession>A0A1G7STQ1</accession>
<sequence>MTECIECGAEVTLHDDLEVGEIVDCSTCGAELEAVDTDPVELDSAPELEEDWGE</sequence>
<dbReference type="Proteomes" id="UP000199076">
    <property type="component" value="Unassembled WGS sequence"/>
</dbReference>
<dbReference type="Gene3D" id="2.20.28.160">
    <property type="match status" value="1"/>
</dbReference>
<dbReference type="OrthoDB" id="159847at2157"/>
<evidence type="ECO:0000313" key="2">
    <source>
        <dbReference type="Proteomes" id="UP000199076"/>
    </source>
</evidence>
<dbReference type="PANTHER" id="PTHR40393">
    <property type="entry name" value="LYSINE BIOSYNTHESIS PROTEIN-RELATED-RELATED"/>
    <property type="match status" value="1"/>
</dbReference>
<dbReference type="AlphaFoldDB" id="A0A1G7STQ1"/>
<organism evidence="1 2">
    <name type="scientific">Halorientalis regularis</name>
    <dbReference type="NCBI Taxonomy" id="660518"/>
    <lineage>
        <taxon>Archaea</taxon>
        <taxon>Methanobacteriati</taxon>
        <taxon>Methanobacteriota</taxon>
        <taxon>Stenosarchaea group</taxon>
        <taxon>Halobacteria</taxon>
        <taxon>Halobacteriales</taxon>
        <taxon>Haloarculaceae</taxon>
        <taxon>Halorientalis</taxon>
    </lineage>
</organism>
<evidence type="ECO:0000313" key="1">
    <source>
        <dbReference type="EMBL" id="SDG25819.1"/>
    </source>
</evidence>
<name>A0A1G7STQ1_9EURY</name>
<dbReference type="RefSeq" id="WP_092695113.1">
    <property type="nucleotide sequence ID" value="NZ_FNBK01000020.1"/>
</dbReference>
<dbReference type="EMBL" id="FNBK01000020">
    <property type="protein sequence ID" value="SDG25819.1"/>
    <property type="molecule type" value="Genomic_DNA"/>
</dbReference>
<dbReference type="NCBIfam" id="TIGR01206">
    <property type="entry name" value="lysW"/>
    <property type="match status" value="1"/>
</dbReference>